<dbReference type="AlphaFoldDB" id="K4IEI6"/>
<dbReference type="HOGENOM" id="CLU_070010_0_0_10"/>
<dbReference type="SUPFAM" id="SSF56281">
    <property type="entry name" value="Metallo-hydrolase/oxidoreductase"/>
    <property type="match status" value="1"/>
</dbReference>
<dbReference type="PANTHER" id="PTHR43546:SF3">
    <property type="entry name" value="UPF0173 METAL-DEPENDENT HYDROLASE MJ1163"/>
    <property type="match status" value="1"/>
</dbReference>
<dbReference type="PROSITE" id="PS51257">
    <property type="entry name" value="PROKAR_LIPOPROTEIN"/>
    <property type="match status" value="1"/>
</dbReference>
<reference evidence="1" key="2">
    <citation type="submission" date="2012-09" db="EMBL/GenBank/DDBJ databases">
        <title>The complete sequence of Psychroflexus torquis an extreme psychrophile from sea-ice that is stimulated by light.</title>
        <authorList>
            <person name="Feng S."/>
            <person name="Powell S.M."/>
            <person name="Bowman J.P."/>
        </authorList>
    </citation>
    <scope>NUCLEOTIDE SEQUENCE [LARGE SCALE GENOMIC DNA]</scope>
    <source>
        <strain evidence="1">ATCC 700755</strain>
    </source>
</reference>
<name>K4IEI6_PSYTT</name>
<protein>
    <submittedName>
        <fullName evidence="1">Metal-dependent hydrolase, beta-lactamase_B superfamily</fullName>
    </submittedName>
</protein>
<dbReference type="RefSeq" id="WP_015023874.1">
    <property type="nucleotide sequence ID" value="NC_018721.1"/>
</dbReference>
<dbReference type="GO" id="GO:0016787">
    <property type="term" value="F:hydrolase activity"/>
    <property type="evidence" value="ECO:0007669"/>
    <property type="project" value="UniProtKB-KW"/>
</dbReference>
<dbReference type="InterPro" id="IPR036866">
    <property type="entry name" value="RibonucZ/Hydroxyglut_hydro"/>
</dbReference>
<keyword evidence="2" id="KW-1185">Reference proteome</keyword>
<keyword evidence="1" id="KW-0378">Hydrolase</keyword>
<dbReference type="EMBL" id="CP003879">
    <property type="protein sequence ID" value="AFU68268.1"/>
    <property type="molecule type" value="Genomic_DNA"/>
</dbReference>
<dbReference type="Pfam" id="PF13483">
    <property type="entry name" value="Lactamase_B_3"/>
    <property type="match status" value="1"/>
</dbReference>
<reference evidence="1" key="1">
    <citation type="submission" date="2006-03" db="EMBL/GenBank/DDBJ databases">
        <authorList>
            <person name="Bowman J."/>
            <person name="Ferriera S."/>
            <person name="Johnson J."/>
            <person name="Kravitz S."/>
            <person name="Halpern A."/>
            <person name="Remington K."/>
            <person name="Beeson K."/>
            <person name="Tran B."/>
            <person name="Rogers Y.-H."/>
            <person name="Friedman R."/>
            <person name="Venter J.C."/>
        </authorList>
    </citation>
    <scope>NUCLEOTIDE SEQUENCE [LARGE SCALE GENOMIC DNA]</scope>
    <source>
        <strain evidence="1">ATCC 700755</strain>
    </source>
</reference>
<gene>
    <name evidence="1" type="ordered locus">P700755_001335</name>
</gene>
<dbReference type="PANTHER" id="PTHR43546">
    <property type="entry name" value="UPF0173 METAL-DEPENDENT HYDROLASE MJ1163-RELATED"/>
    <property type="match status" value="1"/>
</dbReference>
<dbReference type="OrthoDB" id="9789133at2"/>
<dbReference type="Gene3D" id="3.60.15.10">
    <property type="entry name" value="Ribonuclease Z/Hydroxyacylglutathione hydrolase-like"/>
    <property type="match status" value="1"/>
</dbReference>
<sequence>MMKSIVLVVLTLVTLIGCKKDTAQKENTAKNEEQAISIEKEIPDFSITPISHATAVFTLNSTIFYIDPVGGKEAFENQPEPSIILVTDIHGDHFNLETLKAVSTSATKIVLPKAVADRIGGELSGQLVILGNEESIDVNGFTIEGIAMYNQGDASEVYHVKGRGNGYVVEKDGFRVYFSGDTEDVDEMRNLKEIDKAFICMNLPYTMDVESASEGVLAFEPKEVYPYHYRGQGGLSDVERFKALVNAKNPSINVELLDWYPQMD</sequence>
<dbReference type="Proteomes" id="UP000008514">
    <property type="component" value="Chromosome"/>
</dbReference>
<accession>K4IEI6</accession>
<dbReference type="InterPro" id="IPR050114">
    <property type="entry name" value="UPF0173_UPF0282_UlaG_hydrolase"/>
</dbReference>
<organism evidence="1 2">
    <name type="scientific">Psychroflexus torquis (strain ATCC 700755 / CIP 106069 / ACAM 623)</name>
    <dbReference type="NCBI Taxonomy" id="313595"/>
    <lineage>
        <taxon>Bacteria</taxon>
        <taxon>Pseudomonadati</taxon>
        <taxon>Bacteroidota</taxon>
        <taxon>Flavobacteriia</taxon>
        <taxon>Flavobacteriales</taxon>
        <taxon>Flavobacteriaceae</taxon>
        <taxon>Psychroflexus</taxon>
    </lineage>
</organism>
<dbReference type="STRING" id="313595.P700755_001335"/>
<dbReference type="eggNOG" id="COG2220">
    <property type="taxonomic scope" value="Bacteria"/>
</dbReference>
<evidence type="ECO:0000313" key="1">
    <source>
        <dbReference type="EMBL" id="AFU68268.1"/>
    </source>
</evidence>
<evidence type="ECO:0000313" key="2">
    <source>
        <dbReference type="Proteomes" id="UP000008514"/>
    </source>
</evidence>
<dbReference type="KEGG" id="ptq:P700755_001335"/>
<proteinExistence type="predicted"/>